<feature type="region of interest" description="Disordered" evidence="1">
    <location>
        <begin position="1"/>
        <end position="96"/>
    </location>
</feature>
<dbReference type="Proteomes" id="UP001265746">
    <property type="component" value="Unassembled WGS sequence"/>
</dbReference>
<feature type="compositionally biased region" description="Polar residues" evidence="1">
    <location>
        <begin position="73"/>
        <end position="92"/>
    </location>
</feature>
<feature type="compositionally biased region" description="Polar residues" evidence="1">
    <location>
        <begin position="124"/>
        <end position="150"/>
    </location>
</feature>
<dbReference type="EMBL" id="JAUJFL010000001">
    <property type="protein sequence ID" value="KAK2613321.1"/>
    <property type="molecule type" value="Genomic_DNA"/>
</dbReference>
<protein>
    <submittedName>
        <fullName evidence="2">Uncharacterized protein</fullName>
    </submittedName>
</protein>
<organism evidence="2 3">
    <name type="scientific">Phomopsis amygdali</name>
    <name type="common">Fusicoccum amygdali</name>
    <dbReference type="NCBI Taxonomy" id="1214568"/>
    <lineage>
        <taxon>Eukaryota</taxon>
        <taxon>Fungi</taxon>
        <taxon>Dikarya</taxon>
        <taxon>Ascomycota</taxon>
        <taxon>Pezizomycotina</taxon>
        <taxon>Sordariomycetes</taxon>
        <taxon>Sordariomycetidae</taxon>
        <taxon>Diaporthales</taxon>
        <taxon>Diaporthaceae</taxon>
        <taxon>Diaporthe</taxon>
    </lineage>
</organism>
<comment type="caution">
    <text evidence="2">The sequence shown here is derived from an EMBL/GenBank/DDBJ whole genome shotgun (WGS) entry which is preliminary data.</text>
</comment>
<name>A0AAD9W8W0_PHOAM</name>
<keyword evidence="3" id="KW-1185">Reference proteome</keyword>
<evidence type="ECO:0000256" key="1">
    <source>
        <dbReference type="SAM" id="MobiDB-lite"/>
    </source>
</evidence>
<feature type="compositionally biased region" description="Low complexity" evidence="1">
    <location>
        <begin position="199"/>
        <end position="213"/>
    </location>
</feature>
<proteinExistence type="predicted"/>
<reference evidence="2" key="1">
    <citation type="submission" date="2023-06" db="EMBL/GenBank/DDBJ databases">
        <authorList>
            <person name="Noh H."/>
        </authorList>
    </citation>
    <scope>NUCLEOTIDE SEQUENCE</scope>
    <source>
        <strain evidence="2">DUCC20226</strain>
    </source>
</reference>
<sequence>MVRRGIIPPVKGIGAGAKGGAADIPSTNGVTGGGYPRPISPGSATPDSDVPRLGQGSDDIGTYKPPVIGADDTLSSPNQSGSGTASSSTNPCARSKDSCDAIKDVAEELVGQIIDASGDAAGPESSSGVSDAATPSTSLSAVTPSPTPMPNLNTSMWMDLSNYEALFTEDEYSMLKDDPLCFYANFGRLYENYANESTASESTASATGAAPASKRTARAGPRGADSDLGYNYAGGDPGTSAADASQDSDDEEAASTLYLSYLPDQLRLVYTATPTSLTVTAVATTTCSGLSDLGIESFATPYVVFGYREEYSAIETESASSSSVVSGVSGNGAVPWSEMVMLGLLWFAKMF</sequence>
<feature type="region of interest" description="Disordered" evidence="1">
    <location>
        <begin position="199"/>
        <end position="249"/>
    </location>
</feature>
<dbReference type="AlphaFoldDB" id="A0AAD9W8W0"/>
<evidence type="ECO:0000313" key="2">
    <source>
        <dbReference type="EMBL" id="KAK2613321.1"/>
    </source>
</evidence>
<accession>A0AAD9W8W0</accession>
<evidence type="ECO:0000313" key="3">
    <source>
        <dbReference type="Proteomes" id="UP001265746"/>
    </source>
</evidence>
<feature type="region of interest" description="Disordered" evidence="1">
    <location>
        <begin position="117"/>
        <end position="150"/>
    </location>
</feature>
<gene>
    <name evidence="2" type="ORF">N8I77_000242</name>
</gene>